<dbReference type="InterPro" id="IPR011604">
    <property type="entry name" value="PDDEXK-like_dom_sf"/>
</dbReference>
<feature type="domain" description="UvrD-like helicase C-terminal" evidence="10">
    <location>
        <begin position="246"/>
        <end position="518"/>
    </location>
</feature>
<reference evidence="11 12" key="2">
    <citation type="journal article" date="2009" name="Proc. Natl. Acad. Sci. U.S.A.">
        <title>On the chimeric nature, thermophilic origin, and phylogenetic placement of the Thermotogales.</title>
        <authorList>
            <person name="Zhaxybayeva O."/>
            <person name="Swithers K.S."/>
            <person name="Lapierre P."/>
            <person name="Fournier G.P."/>
            <person name="Bickhart D.M."/>
            <person name="DeBoy R.T."/>
            <person name="Nelson K.E."/>
            <person name="Nesbo C.L."/>
            <person name="Doolittle W.F."/>
            <person name="Gogarten J.P."/>
            <person name="Noll K.M."/>
        </authorList>
    </citation>
    <scope>NUCLEOTIDE SEQUENCE [LARGE SCALE GENOMIC DNA]</scope>
    <source>
        <strain evidence="12">ATCC 35602 / DSM 5306 / Rt17-B1</strain>
    </source>
</reference>
<evidence type="ECO:0000259" key="10">
    <source>
        <dbReference type="PROSITE" id="PS51217"/>
    </source>
</evidence>
<dbReference type="GO" id="GO:0003677">
    <property type="term" value="F:DNA binding"/>
    <property type="evidence" value="ECO:0007669"/>
    <property type="project" value="UniProtKB-KW"/>
</dbReference>
<dbReference type="InterPro" id="IPR014017">
    <property type="entry name" value="DNA_helicase_UvrD-like_C"/>
</dbReference>
<reference evidence="11 12" key="1">
    <citation type="submission" date="2007-07" db="EMBL/GenBank/DDBJ databases">
        <title>Complete sequence of Fervidobacterium nodosum Rt17-B1.</title>
        <authorList>
            <consortium name="US DOE Joint Genome Institute"/>
            <person name="Copeland A."/>
            <person name="Lucas S."/>
            <person name="Lapidus A."/>
            <person name="Barry K."/>
            <person name="Glavina del Rio T."/>
            <person name="Dalin E."/>
            <person name="Tice H."/>
            <person name="Pitluck S."/>
            <person name="Saunders E."/>
            <person name="Brettin T."/>
            <person name="Bruce D."/>
            <person name="Detter J.C."/>
            <person name="Han C."/>
            <person name="Schmutz J."/>
            <person name="Larimer F."/>
            <person name="Land M."/>
            <person name="Hauser L."/>
            <person name="Kyrpides N."/>
            <person name="Mikhailova N."/>
            <person name="Nelson K."/>
            <person name="Gogarten J.P."/>
            <person name="Noll K."/>
            <person name="Richardson P."/>
        </authorList>
    </citation>
    <scope>NUCLEOTIDE SEQUENCE [LARGE SCALE GENOMIC DNA]</scope>
    <source>
        <strain evidence="12">ATCC 35602 / DSM 5306 / Rt17-B1</strain>
    </source>
</reference>
<evidence type="ECO:0000256" key="2">
    <source>
        <dbReference type="ARBA" id="ARBA00022741"/>
    </source>
</evidence>
<sequence length="1077" mass="126459">MRKAYIVPLDDNHFELVADKIANIYLENPMDFLFIGPTGFYVRQIADIVAERSGKTINRDAFLVINQYVTEFLKKNNYQAEVLDRDFYTVYISKIIDELYDSEKDKQNSENSDRLLLLRTLSKSNTIVHYIVEIFEKLWEIELHGSTENLTNQYDVVNQLMNDTSVFAQIIRDILSEMKSVAKELQSRYMYDPMNIYKWYVENARDLEVNRKYLVISGFFNLSLLTSQALAELVKKSENTIFFVWQKVNDSAFSQIDEIYDFLEKNSFEFDDSFCNKKVVNLEELIKNKSIGEVDVENQYNEYHYIVKQVKSLIIEGVNPEEVGIVVPNTNIAYRLMDEFDEAGIPYRYSGKNPLTESHIIKILLQPLLTIEEGYRPEDLLAVIESPLVEKRELTMDEIEDLFKEYEYYSIRMKPSEMRNKEDRRKNFFEKLERDIAELESKKEEYDIEEDVYLSSVERLEKLKKFKEIMEELFGLLDNIHENWGSKDFFEWYKEFIKSSILKFGDILENYEIMSSQKSVIRSVGKEINALSKFINVLNKLEIYVQKLRESKLSKVTSWSKLFKLFVVLLNSNGYRETFKSANVVDIIDIPTSKFVKKKYKFFVDFIDDYYPSIGKINPLLYRTTNQRSRIYDLLEESERSSVFLSIIFSQNSYLIFPKSTNTGDPLVPSKYLSELAHNHIEAKISSDDIFKKIDYDIYKLAQSASQIIEVKREDFVVGESNITEFSHSRIATYLSCPMLFYYSNIATLPEKTKENNLALMEGIITHRVLAKLFDINYPKNVYSLLNYNDGVLKELIEESAESFSEGIFKYKIPKKILSDEIFDKLSVYLREFADSKYLITLGQKSKTLPLRLDSSKKSKEGTKDLYTDETLKTELSVECEVGRYHVIGRIDRIDKILDEENKYAIIDYKNSLSSIRFEQLILYDYLILKDEKKENLLWKKEIKENGSHVFLMFLKIGQEKLEYRYIKKENQEEPVYIIEILEPNVSFTLNDFEGWLVSTMDDIALKGIFTPVFLMNQSRTFFSILSEKGNIDKSKIKGDMSKILFENRKCRGYNNVCPYEPLCSAYEIYGVKLLKE</sequence>
<dbReference type="Gene3D" id="3.90.320.10">
    <property type="match status" value="1"/>
</dbReference>
<keyword evidence="1" id="KW-0540">Nuclease</keyword>
<accession>A7HKE8</accession>
<dbReference type="EMBL" id="CP000771">
    <property type="protein sequence ID" value="ABS60381.1"/>
    <property type="molecule type" value="Genomic_DNA"/>
</dbReference>
<dbReference type="GO" id="GO:0004386">
    <property type="term" value="F:helicase activity"/>
    <property type="evidence" value="ECO:0007669"/>
    <property type="project" value="UniProtKB-KW"/>
</dbReference>
<dbReference type="eggNOG" id="COG3857">
    <property type="taxonomic scope" value="Bacteria"/>
</dbReference>
<protein>
    <recommendedName>
        <fullName evidence="10">UvrD-like helicase C-terminal domain-containing protein</fullName>
    </recommendedName>
</protein>
<keyword evidence="7" id="KW-0067">ATP-binding</keyword>
<evidence type="ECO:0000313" key="12">
    <source>
        <dbReference type="Proteomes" id="UP000002415"/>
    </source>
</evidence>
<evidence type="ECO:0000256" key="9">
    <source>
        <dbReference type="ARBA" id="ARBA00023204"/>
    </source>
</evidence>
<name>A7HKE8_FERNB</name>
<dbReference type="InterPro" id="IPR027417">
    <property type="entry name" value="P-loop_NTPase"/>
</dbReference>
<dbReference type="PROSITE" id="PS51217">
    <property type="entry name" value="UVRD_HELICASE_CTER"/>
    <property type="match status" value="1"/>
</dbReference>
<dbReference type="InterPro" id="IPR038726">
    <property type="entry name" value="PDDEXK_AddAB-type"/>
</dbReference>
<dbReference type="Pfam" id="PF12705">
    <property type="entry name" value="PDDEXK_1"/>
    <property type="match status" value="1"/>
</dbReference>
<evidence type="ECO:0000256" key="6">
    <source>
        <dbReference type="ARBA" id="ARBA00022839"/>
    </source>
</evidence>
<gene>
    <name evidence="11" type="ordered locus">Fnod_0518</name>
</gene>
<keyword evidence="6" id="KW-0269">Exonuclease</keyword>
<keyword evidence="4" id="KW-0378">Hydrolase</keyword>
<proteinExistence type="predicted"/>
<evidence type="ECO:0000256" key="5">
    <source>
        <dbReference type="ARBA" id="ARBA00022806"/>
    </source>
</evidence>
<evidence type="ECO:0000313" key="11">
    <source>
        <dbReference type="EMBL" id="ABS60381.1"/>
    </source>
</evidence>
<dbReference type="GO" id="GO:0006281">
    <property type="term" value="P:DNA repair"/>
    <property type="evidence" value="ECO:0007669"/>
    <property type="project" value="UniProtKB-KW"/>
</dbReference>
<evidence type="ECO:0000256" key="1">
    <source>
        <dbReference type="ARBA" id="ARBA00022722"/>
    </source>
</evidence>
<dbReference type="Gene3D" id="3.40.50.300">
    <property type="entry name" value="P-loop containing nucleotide triphosphate hydrolases"/>
    <property type="match status" value="1"/>
</dbReference>
<keyword evidence="9" id="KW-0234">DNA repair</keyword>
<keyword evidence="5" id="KW-0347">Helicase</keyword>
<evidence type="ECO:0000256" key="7">
    <source>
        <dbReference type="ARBA" id="ARBA00022840"/>
    </source>
</evidence>
<organism evidence="11 12">
    <name type="scientific">Fervidobacterium nodosum (strain ATCC 35602 / DSM 5306 / Rt17-B1)</name>
    <dbReference type="NCBI Taxonomy" id="381764"/>
    <lineage>
        <taxon>Bacteria</taxon>
        <taxon>Thermotogati</taxon>
        <taxon>Thermotogota</taxon>
        <taxon>Thermotogae</taxon>
        <taxon>Thermotogales</taxon>
        <taxon>Fervidobacteriaceae</taxon>
        <taxon>Fervidobacterium</taxon>
    </lineage>
</organism>
<dbReference type="KEGG" id="fno:Fnod_0518"/>
<dbReference type="OrthoDB" id="38522at2"/>
<dbReference type="GO" id="GO:0004527">
    <property type="term" value="F:exonuclease activity"/>
    <property type="evidence" value="ECO:0007669"/>
    <property type="project" value="UniProtKB-KW"/>
</dbReference>
<keyword evidence="2" id="KW-0547">Nucleotide-binding</keyword>
<dbReference type="AlphaFoldDB" id="A7HKE8"/>
<dbReference type="Proteomes" id="UP000002415">
    <property type="component" value="Chromosome"/>
</dbReference>
<dbReference type="RefSeq" id="WP_011993700.1">
    <property type="nucleotide sequence ID" value="NC_009718.1"/>
</dbReference>
<evidence type="ECO:0000256" key="3">
    <source>
        <dbReference type="ARBA" id="ARBA00022763"/>
    </source>
</evidence>
<dbReference type="SUPFAM" id="SSF52540">
    <property type="entry name" value="P-loop containing nucleoside triphosphate hydrolases"/>
    <property type="match status" value="1"/>
</dbReference>
<evidence type="ECO:0000256" key="4">
    <source>
        <dbReference type="ARBA" id="ARBA00022801"/>
    </source>
</evidence>
<dbReference type="HOGENOM" id="CLU_279483_0_0_0"/>
<keyword evidence="12" id="KW-1185">Reference proteome</keyword>
<dbReference type="GO" id="GO:0005524">
    <property type="term" value="F:ATP binding"/>
    <property type="evidence" value="ECO:0007669"/>
    <property type="project" value="UniProtKB-KW"/>
</dbReference>
<dbReference type="STRING" id="381764.Fnod_0518"/>
<evidence type="ECO:0000256" key="8">
    <source>
        <dbReference type="ARBA" id="ARBA00023125"/>
    </source>
</evidence>
<keyword evidence="8" id="KW-0238">DNA-binding</keyword>
<keyword evidence="3" id="KW-0227">DNA damage</keyword>